<dbReference type="EMBL" id="RROO01000002">
    <property type="protein sequence ID" value="TJF72391.1"/>
    <property type="molecule type" value="Genomic_DNA"/>
</dbReference>
<dbReference type="Proteomes" id="UP000305093">
    <property type="component" value="Unassembled WGS sequence"/>
</dbReference>
<evidence type="ECO:0000313" key="3">
    <source>
        <dbReference type="Proteomes" id="UP000248865"/>
    </source>
</evidence>
<evidence type="ECO:0000313" key="1">
    <source>
        <dbReference type="EMBL" id="PZZ55463.1"/>
    </source>
</evidence>
<dbReference type="RefSeq" id="WP_024017728.1">
    <property type="nucleotide sequence ID" value="NZ_AP018808.1"/>
</dbReference>
<dbReference type="AlphaFoldDB" id="A0A0F3WFM5"/>
<dbReference type="EMBL" id="QFSS01000547">
    <property type="protein sequence ID" value="PZZ55463.1"/>
    <property type="molecule type" value="Genomic_DNA"/>
</dbReference>
<evidence type="ECO:0000313" key="4">
    <source>
        <dbReference type="Proteomes" id="UP000305093"/>
    </source>
</evidence>
<comment type="caution">
    <text evidence="1">The sequence shown here is derived from an EMBL/GenBank/DDBJ whole genome shotgun (WGS) entry which is preliminary data.</text>
</comment>
<reference evidence="2 4" key="2">
    <citation type="submission" date="2018-12" db="EMBL/GenBank/DDBJ databases">
        <title>Food and Water Safety Consortium.</title>
        <authorList>
            <person name="Tyson S."/>
            <person name="Peterson C.-L."/>
            <person name="Olson A."/>
            <person name="Tyler S."/>
            <person name="Cabral J."/>
            <person name="Lynch T."/>
            <person name="Knox N."/>
            <person name="Van Domselaar G."/>
            <person name="Graham M."/>
        </authorList>
    </citation>
    <scope>NUCLEOTIDE SEQUENCE [LARGE SCALE GENOMIC DNA]</scope>
    <source>
        <strain evidence="2 4">FWSEC0419</strain>
    </source>
</reference>
<proteinExistence type="predicted"/>
<organism evidence="1 3">
    <name type="scientific">Escherichia coli</name>
    <dbReference type="NCBI Taxonomy" id="562"/>
    <lineage>
        <taxon>Bacteria</taxon>
        <taxon>Pseudomonadati</taxon>
        <taxon>Pseudomonadota</taxon>
        <taxon>Gammaproteobacteria</taxon>
        <taxon>Enterobacterales</taxon>
        <taxon>Enterobacteriaceae</taxon>
        <taxon>Escherichia</taxon>
    </lineage>
</organism>
<dbReference type="Proteomes" id="UP000248865">
    <property type="component" value="Unassembled WGS sequence"/>
</dbReference>
<reference evidence="1 3" key="1">
    <citation type="submission" date="2018-05" db="EMBL/GenBank/DDBJ databases">
        <title>Genomic sequencing of EHEC O26 New European Clone.</title>
        <authorList>
            <person name="Karnisova L."/>
            <person name="Nunvar J."/>
            <person name="Marejkova M."/>
            <person name="Mellmann A."/>
            <person name="Drevinek P."/>
            <person name="Blahova K."/>
            <person name="Bielaszewska M."/>
        </authorList>
    </citation>
    <scope>NUCLEOTIDE SEQUENCE [LARGE SCALE GENOMIC DNA]</scope>
    <source>
        <strain evidence="1 3">14-391</strain>
    </source>
</reference>
<gene>
    <name evidence="2" type="ORF">C9194_01935</name>
    <name evidence="1" type="ORF">DIV22_30265</name>
</gene>
<protein>
    <submittedName>
        <fullName evidence="1">Uncharacterized protein</fullName>
    </submittedName>
</protein>
<dbReference type="SMR" id="A0A0F3WFM5"/>
<name>A0A0F3WFM5_ECOLX</name>
<evidence type="ECO:0000313" key="2">
    <source>
        <dbReference type="EMBL" id="TJF72391.1"/>
    </source>
</evidence>
<sequence>MSSKASALFNNQDWKLSVTDINLYENTVSLDGQFYPLSLAIKTLIPGYLSGLPSTSRESMELLEALAEAGVTIGNFFSNDLMTAYGRRQQNKRAEAERIAKEQRIQAERMREENMTDAEWQKELQRREQVKAERRTYGENLRSATHSAGRSRAAIVADLESGGNWMDNL</sequence>
<accession>A0A0F3WFM5</accession>